<keyword evidence="11" id="KW-1185">Reference proteome</keyword>
<name>A0A0R3SI29_HYMDI</name>
<comment type="similarity">
    <text evidence="5 7">Belongs to the gemin-2 family.</text>
</comment>
<dbReference type="WBParaSite" id="HDID_0000459401-mRNA-1">
    <property type="protein sequence ID" value="HDID_0000459401-mRNA-1"/>
    <property type="gene ID" value="HDID_0000459401"/>
</dbReference>
<evidence type="ECO:0000256" key="4">
    <source>
        <dbReference type="ARBA" id="ARBA00023187"/>
    </source>
</evidence>
<dbReference type="PIRSF" id="PIRSF038038">
    <property type="entry name" value="SMN_Gemin2"/>
    <property type="match status" value="1"/>
</dbReference>
<keyword evidence="2 7" id="KW-0963">Cytoplasm</keyword>
<reference evidence="8 10" key="2">
    <citation type="submission" date="2018-11" db="EMBL/GenBank/DDBJ databases">
        <authorList>
            <consortium name="Pathogen Informatics"/>
        </authorList>
    </citation>
    <scope>NUCLEOTIDE SEQUENCE [LARGE SCALE GENOMIC DNA]</scope>
</reference>
<evidence type="ECO:0000313" key="9">
    <source>
        <dbReference type="EMBL" id="VUZ53079.1"/>
    </source>
</evidence>
<gene>
    <name evidence="8" type="ORF">HDID_LOCUS4592</name>
    <name evidence="9" type="ORF">WMSIL1_LOCUS11472</name>
</gene>
<evidence type="ECO:0000313" key="8">
    <source>
        <dbReference type="EMBL" id="VDL51881.1"/>
    </source>
</evidence>
<evidence type="ECO:0000313" key="11">
    <source>
        <dbReference type="Proteomes" id="UP000321570"/>
    </source>
</evidence>
<organism evidence="12">
    <name type="scientific">Hymenolepis diminuta</name>
    <name type="common">Rat tapeworm</name>
    <dbReference type="NCBI Taxonomy" id="6216"/>
    <lineage>
        <taxon>Eukaryota</taxon>
        <taxon>Metazoa</taxon>
        <taxon>Spiralia</taxon>
        <taxon>Lophotrochozoa</taxon>
        <taxon>Platyhelminthes</taxon>
        <taxon>Cestoda</taxon>
        <taxon>Eucestoda</taxon>
        <taxon>Cyclophyllidea</taxon>
        <taxon>Hymenolepididae</taxon>
        <taxon>Hymenolepis</taxon>
    </lineage>
</organism>
<sequence length="265" mass="30452">MMDYLMQSDSANESSDEEFLKPALPVIESEDDFLDDSKMYLDPNMYLLYVRNEAAKYPATLTAPRNLEAGLGKREYDNEDYEGNKDDRESIGGNTSMKSFLRDFPKSWLQSQAENFTAFQKEFRFAVDVLLLSKSVQSTSNDLTKALCRKDFFDWLLDNPVKLSYFIDLPQDKLADLLEAFVPKCSSNVFKSDLQSWLYAALVALEKPLHPNTCSLLRNIAEQFCEHLQVKKYTEGTESKEKRFCYVILSIIGIAFGQRDIIENL</sequence>
<dbReference type="AlphaFoldDB" id="A0A0R3SI29"/>
<accession>A0A0R3SI29</accession>
<evidence type="ECO:0000256" key="6">
    <source>
        <dbReference type="ARBA" id="ARBA00047179"/>
    </source>
</evidence>
<reference evidence="12" key="1">
    <citation type="submission" date="2017-02" db="UniProtKB">
        <authorList>
            <consortium name="WormBaseParasite"/>
        </authorList>
    </citation>
    <scope>IDENTIFICATION</scope>
</reference>
<dbReference type="STRING" id="6216.A0A0R3SI29"/>
<reference evidence="9 11" key="3">
    <citation type="submission" date="2019-07" db="EMBL/GenBank/DDBJ databases">
        <authorList>
            <person name="Jastrzebski P J."/>
            <person name="Paukszto L."/>
            <person name="Jastrzebski P J."/>
        </authorList>
    </citation>
    <scope>NUCLEOTIDE SEQUENCE [LARGE SCALE GENOMIC DNA]</scope>
    <source>
        <strain evidence="9 11">WMS-il1</strain>
    </source>
</reference>
<evidence type="ECO:0000313" key="12">
    <source>
        <dbReference type="WBParaSite" id="HDID_0000459401-mRNA-1"/>
    </source>
</evidence>
<keyword evidence="3 7" id="KW-0507">mRNA processing</keyword>
<dbReference type="Gene3D" id="1.20.58.1070">
    <property type="match status" value="1"/>
</dbReference>
<dbReference type="OrthoDB" id="428895at2759"/>
<dbReference type="GO" id="GO:0005681">
    <property type="term" value="C:spliceosomal complex"/>
    <property type="evidence" value="ECO:0007669"/>
    <property type="project" value="UniProtKB-UniRule"/>
</dbReference>
<comment type="function">
    <text evidence="7">The SMN complex catalyzes the assembly of small nuclear ribonucleoproteins (snRNPs), the building blocks of the spliceosome, and thereby plays an important role in the splicing of cellular pre-mRNAs.</text>
</comment>
<protein>
    <recommendedName>
        <fullName evidence="6 7">Gem-associated protein 2</fullName>
    </recommendedName>
</protein>
<evidence type="ECO:0000313" key="10">
    <source>
        <dbReference type="Proteomes" id="UP000274504"/>
    </source>
</evidence>
<dbReference type="InterPro" id="IPR017364">
    <property type="entry name" value="GEMIN2"/>
</dbReference>
<dbReference type="EMBL" id="CABIJS010000544">
    <property type="protein sequence ID" value="VUZ53079.1"/>
    <property type="molecule type" value="Genomic_DNA"/>
</dbReference>
<dbReference type="GO" id="GO:0000245">
    <property type="term" value="P:spliceosomal complex assembly"/>
    <property type="evidence" value="ECO:0007669"/>
    <property type="project" value="UniProtKB-UniRule"/>
</dbReference>
<dbReference type="GO" id="GO:0000387">
    <property type="term" value="P:spliceosomal snRNP assembly"/>
    <property type="evidence" value="ECO:0007669"/>
    <property type="project" value="UniProtKB-UniRule"/>
</dbReference>
<dbReference type="PANTHER" id="PTHR12794">
    <property type="entry name" value="GEMIN2"/>
    <property type="match status" value="1"/>
</dbReference>
<keyword evidence="4 7" id="KW-0508">mRNA splicing</keyword>
<comment type="subcellular location">
    <subcellularLocation>
        <location evidence="1">Cytoplasm</location>
    </subcellularLocation>
</comment>
<proteinExistence type="inferred from homology"/>
<dbReference type="InterPro" id="IPR035426">
    <property type="entry name" value="Gemin2/Brr1"/>
</dbReference>
<dbReference type="GO" id="GO:0032797">
    <property type="term" value="C:SMN complex"/>
    <property type="evidence" value="ECO:0007669"/>
    <property type="project" value="UniProtKB-UniRule"/>
</dbReference>
<dbReference type="Proteomes" id="UP000274504">
    <property type="component" value="Unassembled WGS sequence"/>
</dbReference>
<dbReference type="Proteomes" id="UP000321570">
    <property type="component" value="Unassembled WGS sequence"/>
</dbReference>
<evidence type="ECO:0000256" key="5">
    <source>
        <dbReference type="ARBA" id="ARBA00025758"/>
    </source>
</evidence>
<evidence type="ECO:0000256" key="2">
    <source>
        <dbReference type="ARBA" id="ARBA00022490"/>
    </source>
</evidence>
<evidence type="ECO:0000256" key="7">
    <source>
        <dbReference type="PIRNR" id="PIRNR038038"/>
    </source>
</evidence>
<comment type="subunit">
    <text evidence="7">Part of the core SMN complex.</text>
</comment>
<evidence type="ECO:0000256" key="1">
    <source>
        <dbReference type="ARBA" id="ARBA00004496"/>
    </source>
</evidence>
<dbReference type="PANTHER" id="PTHR12794:SF0">
    <property type="entry name" value="GEM-ASSOCIATED PROTEIN 2"/>
    <property type="match status" value="1"/>
</dbReference>
<dbReference type="Pfam" id="PF04938">
    <property type="entry name" value="SIP1"/>
    <property type="match status" value="1"/>
</dbReference>
<evidence type="ECO:0000256" key="3">
    <source>
        <dbReference type="ARBA" id="ARBA00022664"/>
    </source>
</evidence>
<dbReference type="EMBL" id="UYSG01001829">
    <property type="protein sequence ID" value="VDL51881.1"/>
    <property type="molecule type" value="Genomic_DNA"/>
</dbReference>